<dbReference type="PROSITE" id="PS51257">
    <property type="entry name" value="PROKAR_LIPOPROTEIN"/>
    <property type="match status" value="1"/>
</dbReference>
<dbReference type="Proteomes" id="UP001231915">
    <property type="component" value="Unassembled WGS sequence"/>
</dbReference>
<evidence type="ECO:0000313" key="1">
    <source>
        <dbReference type="EMBL" id="MDK2596726.1"/>
    </source>
</evidence>
<proteinExistence type="predicted"/>
<dbReference type="EMBL" id="JASJUT010000007">
    <property type="protein sequence ID" value="MDK2596726.1"/>
    <property type="molecule type" value="Genomic_DNA"/>
</dbReference>
<gene>
    <name evidence="1" type="ORF">QNM18_16875</name>
</gene>
<evidence type="ECO:0000313" key="2">
    <source>
        <dbReference type="Proteomes" id="UP001231915"/>
    </source>
</evidence>
<accession>A0ABT7ENU6</accession>
<reference evidence="1 2" key="1">
    <citation type="submission" date="2023-05" db="EMBL/GenBank/DDBJ databases">
        <title>Pseudoalteromonas ardens sp. nov., Pseudoalteromonas obscura sp. nov., and Pseudoalteromonas umbrosa sp. nov., isolated from the coral Montipora capitata.</title>
        <authorList>
            <person name="Thomas E.M."/>
            <person name="Smith E.M."/>
            <person name="Papke E."/>
            <person name="Shlafstein M.D."/>
            <person name="Oline D.K."/>
            <person name="Videau P."/>
            <person name="Saw J.H."/>
            <person name="Strangman W.K."/>
            <person name="Ushijima B."/>
        </authorList>
    </citation>
    <scope>NUCLEOTIDE SEQUENCE [LARGE SCALE GENOMIC DNA]</scope>
    <source>
        <strain evidence="1 2">P94</strain>
    </source>
</reference>
<keyword evidence="2" id="KW-1185">Reference proteome</keyword>
<organism evidence="1 2">
    <name type="scientific">Pseudoalteromonas obscura</name>
    <dbReference type="NCBI Taxonomy" id="3048491"/>
    <lineage>
        <taxon>Bacteria</taxon>
        <taxon>Pseudomonadati</taxon>
        <taxon>Pseudomonadota</taxon>
        <taxon>Gammaproteobacteria</taxon>
        <taxon>Alteromonadales</taxon>
        <taxon>Pseudoalteromonadaceae</taxon>
        <taxon>Pseudoalteromonas</taxon>
    </lineage>
</organism>
<sequence length="133" mass="15280">MKSLCLIMVVVLSGCTHTNYTQLSLAERLVGIWHYSDRSTSHHDRKTCLFKESGKIECDVEQSGFANGFGDAHFHKTTGSWRIHVTQLTVIEAPTYAPDKVHRWTVNVDKLTQNQMILSNERAYREVWQKVTD</sequence>
<protein>
    <recommendedName>
        <fullName evidence="3">Lipocalin-like domain-containing protein</fullName>
    </recommendedName>
</protein>
<comment type="caution">
    <text evidence="1">The sequence shown here is derived from an EMBL/GenBank/DDBJ whole genome shotgun (WGS) entry which is preliminary data.</text>
</comment>
<dbReference type="RefSeq" id="WP_284137890.1">
    <property type="nucleotide sequence ID" value="NZ_JASJUT010000007.1"/>
</dbReference>
<name>A0ABT7ENU6_9GAMM</name>
<evidence type="ECO:0008006" key="3">
    <source>
        <dbReference type="Google" id="ProtNLM"/>
    </source>
</evidence>